<name>A0A178W0A3_ARATH</name>
<dbReference type="Proteomes" id="UP000078284">
    <property type="component" value="Chromosome 1"/>
</dbReference>
<sequence>MNADANASGFLMMQEQSPTTTPDLRLWQTLSIPAAKVAPFLVSSDYRCKYHL</sequence>
<organism evidence="1 2">
    <name type="scientific">Arabidopsis thaliana</name>
    <name type="common">Mouse-ear cress</name>
    <dbReference type="NCBI Taxonomy" id="3702"/>
    <lineage>
        <taxon>Eukaryota</taxon>
        <taxon>Viridiplantae</taxon>
        <taxon>Streptophyta</taxon>
        <taxon>Embryophyta</taxon>
        <taxon>Tracheophyta</taxon>
        <taxon>Spermatophyta</taxon>
        <taxon>Magnoliopsida</taxon>
        <taxon>eudicotyledons</taxon>
        <taxon>Gunneridae</taxon>
        <taxon>Pentapetalae</taxon>
        <taxon>rosids</taxon>
        <taxon>malvids</taxon>
        <taxon>Brassicales</taxon>
        <taxon>Brassicaceae</taxon>
        <taxon>Camelineae</taxon>
        <taxon>Arabidopsis</taxon>
    </lineage>
</organism>
<proteinExistence type="predicted"/>
<reference evidence="2" key="1">
    <citation type="journal article" date="2016" name="Proc. Natl. Acad. Sci. U.S.A.">
        <title>Chromosome-level assembly of Arabidopsis thaliana Ler reveals the extent of translocation and inversion polymorphisms.</title>
        <authorList>
            <person name="Zapata L."/>
            <person name="Ding J."/>
            <person name="Willing E.M."/>
            <person name="Hartwig B."/>
            <person name="Bezdan D."/>
            <person name="Jiao W.B."/>
            <person name="Patel V."/>
            <person name="Velikkakam James G."/>
            <person name="Koornneef M."/>
            <person name="Ossowski S."/>
            <person name="Schneeberger K."/>
        </authorList>
    </citation>
    <scope>NUCLEOTIDE SEQUENCE [LARGE SCALE GENOMIC DNA]</scope>
    <source>
        <strain evidence="2">cv. Landsberg erecta</strain>
    </source>
</reference>
<protein>
    <submittedName>
        <fullName evidence="1">Uncharacterized protein</fullName>
    </submittedName>
</protein>
<dbReference type="EMBL" id="LUHQ01000001">
    <property type="protein sequence ID" value="OAP11957.1"/>
    <property type="molecule type" value="Genomic_DNA"/>
</dbReference>
<evidence type="ECO:0000313" key="1">
    <source>
        <dbReference type="EMBL" id="OAP11957.1"/>
    </source>
</evidence>
<dbReference type="AlphaFoldDB" id="A0A178W0A3"/>
<evidence type="ECO:0000313" key="2">
    <source>
        <dbReference type="Proteomes" id="UP000078284"/>
    </source>
</evidence>
<accession>A0A178W0A3</accession>
<comment type="caution">
    <text evidence="1">The sequence shown here is derived from an EMBL/GenBank/DDBJ whole genome shotgun (WGS) entry which is preliminary data.</text>
</comment>
<gene>
    <name evidence="1" type="ordered locus">AXX17_At1g15190</name>
</gene>